<dbReference type="PANTHER" id="PTHR14978">
    <property type="entry name" value="BETA-CATENIN-LIKE PROTEIN 1 NUCLEAR ASSOCIATED PROTEIN"/>
    <property type="match status" value="1"/>
</dbReference>
<dbReference type="InterPro" id="IPR016024">
    <property type="entry name" value="ARM-type_fold"/>
</dbReference>
<dbReference type="GO" id="GO:0005681">
    <property type="term" value="C:spliceosomal complex"/>
    <property type="evidence" value="ECO:0007669"/>
    <property type="project" value="TreeGrafter"/>
</dbReference>
<reference evidence="8" key="1">
    <citation type="submission" date="2020-10" db="EMBL/GenBank/DDBJ databases">
        <title>Unveiling of a novel bifunctional photoreceptor, Dualchrome1, isolated from a cosmopolitan green alga.</title>
        <authorList>
            <person name="Suzuki S."/>
            <person name="Kawachi M."/>
        </authorList>
    </citation>
    <scope>NUCLEOTIDE SEQUENCE</scope>
    <source>
        <strain evidence="8">NIES 2893</strain>
    </source>
</reference>
<keyword evidence="5" id="KW-0539">Nucleus</keyword>
<dbReference type="InterPro" id="IPR011989">
    <property type="entry name" value="ARM-like"/>
</dbReference>
<feature type="compositionally biased region" description="Basic and acidic residues" evidence="6">
    <location>
        <begin position="249"/>
        <end position="264"/>
    </location>
</feature>
<dbReference type="PANTHER" id="PTHR14978:SF0">
    <property type="entry name" value="BETA-CATENIN-LIKE PROTEIN 1"/>
    <property type="match status" value="1"/>
</dbReference>
<dbReference type="SMART" id="SM01156">
    <property type="entry name" value="DUF1716"/>
    <property type="match status" value="1"/>
</dbReference>
<dbReference type="Pfam" id="PF08216">
    <property type="entry name" value="CTNNBL"/>
    <property type="match status" value="2"/>
</dbReference>
<comment type="subcellular location">
    <subcellularLocation>
        <location evidence="1">Nucleus</location>
    </subcellularLocation>
</comment>
<dbReference type="EMBL" id="BNJQ01000006">
    <property type="protein sequence ID" value="GHP03972.1"/>
    <property type="molecule type" value="Genomic_DNA"/>
</dbReference>
<evidence type="ECO:0000256" key="4">
    <source>
        <dbReference type="ARBA" id="ARBA00023054"/>
    </source>
</evidence>
<dbReference type="Gene3D" id="1.25.10.10">
    <property type="entry name" value="Leucine-rich Repeat Variant"/>
    <property type="match status" value="1"/>
</dbReference>
<evidence type="ECO:0000313" key="8">
    <source>
        <dbReference type="EMBL" id="GHP03972.1"/>
    </source>
</evidence>
<dbReference type="OrthoDB" id="1898821at2759"/>
<evidence type="ECO:0000256" key="1">
    <source>
        <dbReference type="ARBA" id="ARBA00004123"/>
    </source>
</evidence>
<name>A0A830HBD7_9CHLO</name>
<dbReference type="InterPro" id="IPR039678">
    <property type="entry name" value="CTNNBL1"/>
</dbReference>
<dbReference type="SUPFAM" id="SSF48371">
    <property type="entry name" value="ARM repeat"/>
    <property type="match status" value="2"/>
</dbReference>
<dbReference type="InterPro" id="IPR013180">
    <property type="entry name" value="CTNNBL1_N"/>
</dbReference>
<keyword evidence="3" id="KW-0677">Repeat</keyword>
<feature type="domain" description="Beta-catenin-like protein 1 N-terminal" evidence="7">
    <location>
        <begin position="16"/>
        <end position="127"/>
    </location>
</feature>
<feature type="compositionally biased region" description="Acidic residues" evidence="6">
    <location>
        <begin position="19"/>
        <end position="28"/>
    </location>
</feature>
<evidence type="ECO:0000256" key="5">
    <source>
        <dbReference type="ARBA" id="ARBA00023242"/>
    </source>
</evidence>
<proteinExistence type="predicted"/>
<protein>
    <submittedName>
        <fullName evidence="8">Beta-catenin-like protein 1</fullName>
    </submittedName>
</protein>
<feature type="region of interest" description="Disordered" evidence="6">
    <location>
        <begin position="245"/>
        <end position="265"/>
    </location>
</feature>
<dbReference type="AlphaFoldDB" id="A0A830HBD7"/>
<gene>
    <name evidence="8" type="ORF">PPROV_000272600</name>
</gene>
<keyword evidence="2" id="KW-0597">Phosphoprotein</keyword>
<accession>A0A830HBD7</accession>
<evidence type="ECO:0000259" key="7">
    <source>
        <dbReference type="SMART" id="SM01156"/>
    </source>
</evidence>
<dbReference type="Proteomes" id="UP000660262">
    <property type="component" value="Unassembled WGS sequence"/>
</dbReference>
<keyword evidence="9" id="KW-1185">Reference proteome</keyword>
<organism evidence="8 9">
    <name type="scientific">Pycnococcus provasolii</name>
    <dbReference type="NCBI Taxonomy" id="41880"/>
    <lineage>
        <taxon>Eukaryota</taxon>
        <taxon>Viridiplantae</taxon>
        <taxon>Chlorophyta</taxon>
        <taxon>Pseudoscourfieldiophyceae</taxon>
        <taxon>Pseudoscourfieldiales</taxon>
        <taxon>Pycnococcaceae</taxon>
        <taxon>Pycnococcus</taxon>
    </lineage>
</organism>
<keyword evidence="4" id="KW-0175">Coiled coil</keyword>
<evidence type="ECO:0000256" key="3">
    <source>
        <dbReference type="ARBA" id="ARBA00022737"/>
    </source>
</evidence>
<comment type="caution">
    <text evidence="8">The sequence shown here is derived from an EMBL/GenBank/DDBJ whole genome shotgun (WGS) entry which is preliminary data.</text>
</comment>
<evidence type="ECO:0000256" key="2">
    <source>
        <dbReference type="ARBA" id="ARBA00022553"/>
    </source>
</evidence>
<evidence type="ECO:0000313" key="9">
    <source>
        <dbReference type="Proteomes" id="UP000660262"/>
    </source>
</evidence>
<feature type="region of interest" description="Disordered" evidence="6">
    <location>
        <begin position="1"/>
        <end position="41"/>
    </location>
</feature>
<evidence type="ECO:0000256" key="6">
    <source>
        <dbReference type="SAM" id="MobiDB-lite"/>
    </source>
</evidence>
<sequence length="639" mass="66875">MAHSSHALLGKRTRPSNSEEVDDGDEEGGAGGGAAGDFSSISSPRDVRRLLSLLTKALDHNTLMRSKFGSEPSKFLESELALNDVLEQAKVIAAHVTYYHVLVEENAVATIATLLAHENSDVAAQAVAVLREWLDDPLAGVPDNEVEEATKAAMSLADAVVANLAEDLCRSLLRWDENEDVEKQAVSDTLGAVEALVELRGAAAANACMLERSGALATFLLSKLHGGEQAAKRAAQGRSAVEAALAASKARDDPESARAEEAEHAAASIAEPNAVAAADLLSQLLVASTSARGNAGLWHSAEGGAAVSKLAKLTQRTFHSRLDALLSFLAPFMHPSAANVLGKVANGDALETARCALESLCTLAMEPTHAAHLVSELEALELLVSVLKVEPDLRLVSLRAITFILSALTNPSDACSRFVESAGLKPLFNMLMGKLPLLSPSTAARTKPGAQRRAEKECAERCVSVIAAVLEGLSLALTSGDDGAAAAAREAQLACKERVLGKLLEGNCAKLDRVLDIFARYHSSVRAAEAHLPGAGEGDEVLLMRRFDAGLDALRACASVLSHAYCTGDDRLIGRIVTRLGGDGSSGPAMGDVVAVVAEWATELMASMRTSGASSSLVVEARVRLLLACIAQMESKPSS</sequence>